<accession>H2BSK3</accession>
<evidence type="ECO:0000256" key="4">
    <source>
        <dbReference type="ARBA" id="ARBA00022989"/>
    </source>
</evidence>
<evidence type="ECO:0000256" key="5">
    <source>
        <dbReference type="ARBA" id="ARBA00023136"/>
    </source>
</evidence>
<reference evidence="8" key="1">
    <citation type="journal article" date="2012" name="Stand. Genomic Sci.">
        <title>Genome sequence of the Antarctic rhodopsins-containing flavobacterium Gillisia limnaea type strain (R-8282(T)).</title>
        <authorList>
            <person name="Riedel T."/>
            <person name="Held B."/>
            <person name="Nolan M."/>
            <person name="Lucas S."/>
            <person name="Lapidus A."/>
            <person name="Tice H."/>
            <person name="Del Rio T.G."/>
            <person name="Cheng J.F."/>
            <person name="Han C."/>
            <person name="Tapia R."/>
            <person name="Goodwin L.A."/>
            <person name="Pitluck S."/>
            <person name="Liolios K."/>
            <person name="Mavromatis K."/>
            <person name="Pagani I."/>
            <person name="Ivanova N."/>
            <person name="Mikhailova N."/>
            <person name="Pati A."/>
            <person name="Chen A."/>
            <person name="Palaniappan K."/>
            <person name="Land M."/>
            <person name="Rohde M."/>
            <person name="Tindall B.J."/>
            <person name="Detter J.C."/>
            <person name="Goker M."/>
            <person name="Bristow J."/>
            <person name="Eisen J.A."/>
            <person name="Markowitz V."/>
            <person name="Hugenholtz P."/>
            <person name="Kyrpides N.C."/>
            <person name="Klenk H.P."/>
            <person name="Woyke T."/>
        </authorList>
    </citation>
    <scope>NUCLEOTIDE SEQUENCE [LARGE SCALE GENOMIC DNA]</scope>
    <source>
        <strain evidence="8">DSM 15749 / LMG 21470 / R-8282</strain>
    </source>
</reference>
<dbReference type="PANTHER" id="PTHR42723">
    <property type="entry name" value="CHLOROPHYLL SYNTHASE"/>
    <property type="match status" value="1"/>
</dbReference>
<dbReference type="STRING" id="865937.Gilli_1908"/>
<gene>
    <name evidence="7" type="ORF">Gilli_1908</name>
</gene>
<dbReference type="InterPro" id="IPR044878">
    <property type="entry name" value="UbiA_sf"/>
</dbReference>
<keyword evidence="2" id="KW-1003">Cell membrane</keyword>
<evidence type="ECO:0000256" key="6">
    <source>
        <dbReference type="SAM" id="Phobius"/>
    </source>
</evidence>
<keyword evidence="5 6" id="KW-0472">Membrane</keyword>
<feature type="transmembrane region" description="Helical" evidence="6">
    <location>
        <begin position="177"/>
        <end position="198"/>
    </location>
</feature>
<evidence type="ECO:0000256" key="2">
    <source>
        <dbReference type="ARBA" id="ARBA00022475"/>
    </source>
</evidence>
<dbReference type="eggNOG" id="COG0382">
    <property type="taxonomic scope" value="Bacteria"/>
</dbReference>
<feature type="transmembrane region" description="Helical" evidence="6">
    <location>
        <begin position="103"/>
        <end position="121"/>
    </location>
</feature>
<feature type="transmembrane region" description="Helical" evidence="6">
    <location>
        <begin position="237"/>
        <end position="259"/>
    </location>
</feature>
<dbReference type="Gene3D" id="1.10.357.140">
    <property type="entry name" value="UbiA prenyltransferase"/>
    <property type="match status" value="1"/>
</dbReference>
<dbReference type="CDD" id="cd13966">
    <property type="entry name" value="PT_UbiA_4"/>
    <property type="match status" value="1"/>
</dbReference>
<proteinExistence type="predicted"/>
<comment type="subcellular location">
    <subcellularLocation>
        <location evidence="1">Membrane</location>
        <topology evidence="1">Multi-pass membrane protein</topology>
    </subcellularLocation>
</comment>
<keyword evidence="7" id="KW-0808">Transferase</keyword>
<dbReference type="EMBL" id="JH594606">
    <property type="protein sequence ID" value="EHQ02550.1"/>
    <property type="molecule type" value="Genomic_DNA"/>
</dbReference>
<keyword evidence="4 6" id="KW-1133">Transmembrane helix</keyword>
<evidence type="ECO:0000313" key="8">
    <source>
        <dbReference type="Proteomes" id="UP000003844"/>
    </source>
</evidence>
<evidence type="ECO:0000256" key="3">
    <source>
        <dbReference type="ARBA" id="ARBA00022692"/>
    </source>
</evidence>
<protein>
    <submittedName>
        <fullName evidence="7">UbiA prenyltransferase</fullName>
    </submittedName>
</protein>
<dbReference type="NCBIfam" id="NF009516">
    <property type="entry name" value="PRK12875.1"/>
    <property type="match status" value="1"/>
</dbReference>
<dbReference type="Proteomes" id="UP000003844">
    <property type="component" value="Unassembled WGS sequence"/>
</dbReference>
<dbReference type="GO" id="GO:0016765">
    <property type="term" value="F:transferase activity, transferring alkyl or aryl (other than methyl) groups"/>
    <property type="evidence" value="ECO:0007669"/>
    <property type="project" value="InterPro"/>
</dbReference>
<feature type="transmembrane region" description="Helical" evidence="6">
    <location>
        <begin position="53"/>
        <end position="73"/>
    </location>
</feature>
<dbReference type="AlphaFoldDB" id="H2BSK3"/>
<feature type="transmembrane region" description="Helical" evidence="6">
    <location>
        <begin position="271"/>
        <end position="289"/>
    </location>
</feature>
<dbReference type="OrthoDB" id="1416782at2"/>
<evidence type="ECO:0000313" key="7">
    <source>
        <dbReference type="EMBL" id="EHQ02550.1"/>
    </source>
</evidence>
<dbReference type="Gene3D" id="1.20.120.1780">
    <property type="entry name" value="UbiA prenyltransferase"/>
    <property type="match status" value="1"/>
</dbReference>
<organism evidence="7 8">
    <name type="scientific">Gillisia limnaea (strain DSM 15749 / LMG 21470 / R-8282)</name>
    <dbReference type="NCBI Taxonomy" id="865937"/>
    <lineage>
        <taxon>Bacteria</taxon>
        <taxon>Pseudomonadati</taxon>
        <taxon>Bacteroidota</taxon>
        <taxon>Flavobacteriia</taxon>
        <taxon>Flavobacteriales</taxon>
        <taxon>Flavobacteriaceae</taxon>
        <taxon>Gillisia</taxon>
    </lineage>
</organism>
<feature type="transmembrane region" description="Helical" evidence="6">
    <location>
        <begin position="151"/>
        <end position="171"/>
    </location>
</feature>
<keyword evidence="8" id="KW-1185">Reference proteome</keyword>
<sequence length="293" mass="33432">MILSSYFCCAMKLTLREVFFLSRPRFWMYVLGTFLVGVISSGNLFLYNDTTTLLLIAFGLFFSLPANVFIYGVNDIYDYQTDIYNDKKIKYESVLKLEKHRSLWITMAILLIPFLPLFFMVNVPTKLALMLFFFTGLFYSATPVRAKSKPPLDVLFSAIIYVSPALVGFFITGNTNIQWLAVLGGLIWAFGMQTYSAIPDIEADKKAGVNTLAIMLGEKRALWFCLITYLISASIGFYYVGFIAIVFGIVYISIVLLSINNISKLFKYYTYFPLINVLTGAVLFFDMFFREIL</sequence>
<dbReference type="PANTHER" id="PTHR42723:SF1">
    <property type="entry name" value="CHLOROPHYLL SYNTHASE, CHLOROPLASTIC"/>
    <property type="match status" value="1"/>
</dbReference>
<name>H2BSK3_GILLR</name>
<keyword evidence="3 6" id="KW-0812">Transmembrane</keyword>
<dbReference type="Pfam" id="PF01040">
    <property type="entry name" value="UbiA"/>
    <property type="match status" value="1"/>
</dbReference>
<evidence type="ECO:0000256" key="1">
    <source>
        <dbReference type="ARBA" id="ARBA00004141"/>
    </source>
</evidence>
<dbReference type="HOGENOM" id="CLU_058976_0_0_10"/>
<feature type="transmembrane region" description="Helical" evidence="6">
    <location>
        <begin position="26"/>
        <end position="47"/>
    </location>
</feature>
<feature type="transmembrane region" description="Helical" evidence="6">
    <location>
        <begin position="127"/>
        <end position="144"/>
    </location>
</feature>
<dbReference type="GO" id="GO:0016020">
    <property type="term" value="C:membrane"/>
    <property type="evidence" value="ECO:0007669"/>
    <property type="project" value="UniProtKB-SubCell"/>
</dbReference>
<dbReference type="InterPro" id="IPR050475">
    <property type="entry name" value="Prenyltransferase_related"/>
</dbReference>
<dbReference type="InterPro" id="IPR000537">
    <property type="entry name" value="UbiA_prenyltransferase"/>
</dbReference>